<feature type="domain" description="DUF6593" evidence="1">
    <location>
        <begin position="103"/>
        <end position="267"/>
    </location>
</feature>
<evidence type="ECO:0000313" key="3">
    <source>
        <dbReference type="Proteomes" id="UP000076154"/>
    </source>
</evidence>
<proteinExistence type="predicted"/>
<dbReference type="AlphaFoldDB" id="A0A369JHU4"/>
<name>A0A369JHU4_HYPMA</name>
<accession>A0A369JHU4</accession>
<dbReference type="InParanoid" id="A0A369JHU4"/>
<sequence>MSSSVLFVATSELTGADSEKTLISTPLLVTCTKNRPLAVSGPERRPISAALLEFNAPSNRPVKGILSPRSSIKLKCLGGQNTRVLSSPLLALSPPMDLCLLHNDPSHTHLVAADGLRYIIETPWPIKHEYPHSPPTTTIVRIDSQVSTGHVCTEVGRVEALAGAGAGMTRMRLCVTNMELVLRPFDAAAGSWSFTGPDNRPYKWQVYIHSPVLILNDNSNTLLARYRHAKLGIVSRSRKAFLEILPAGLPAVDLIVVTFVSFMKQRRSSVTGVLDKTAGHAVRSPLLSLPSPPPLQPLCMADGYRHSRIQTTGSFFVCLAVIQDITITHAPIGARTITELGVTVEGANGGVFLRHVARRVTGSFMGSS</sequence>
<dbReference type="OrthoDB" id="2605483at2759"/>
<dbReference type="InterPro" id="IPR046528">
    <property type="entry name" value="DUF6593"/>
</dbReference>
<evidence type="ECO:0000259" key="1">
    <source>
        <dbReference type="Pfam" id="PF20236"/>
    </source>
</evidence>
<protein>
    <recommendedName>
        <fullName evidence="1">DUF6593 domain-containing protein</fullName>
    </recommendedName>
</protein>
<organism evidence="2 3">
    <name type="scientific">Hypsizygus marmoreus</name>
    <name type="common">White beech mushroom</name>
    <name type="synonym">Agaricus marmoreus</name>
    <dbReference type="NCBI Taxonomy" id="39966"/>
    <lineage>
        <taxon>Eukaryota</taxon>
        <taxon>Fungi</taxon>
        <taxon>Dikarya</taxon>
        <taxon>Basidiomycota</taxon>
        <taxon>Agaricomycotina</taxon>
        <taxon>Agaricomycetes</taxon>
        <taxon>Agaricomycetidae</taxon>
        <taxon>Agaricales</taxon>
        <taxon>Tricholomatineae</taxon>
        <taxon>Lyophyllaceae</taxon>
        <taxon>Hypsizygus</taxon>
    </lineage>
</organism>
<reference evidence="2" key="1">
    <citation type="submission" date="2018-04" db="EMBL/GenBank/DDBJ databases">
        <title>Whole genome sequencing of Hypsizygus marmoreus.</title>
        <authorList>
            <person name="Choi I.-G."/>
            <person name="Min B."/>
            <person name="Kim J.-G."/>
            <person name="Kim S."/>
            <person name="Oh Y.-L."/>
            <person name="Kong W.-S."/>
            <person name="Park H."/>
            <person name="Jeong J."/>
            <person name="Song E.-S."/>
        </authorList>
    </citation>
    <scope>NUCLEOTIDE SEQUENCE [LARGE SCALE GENOMIC DNA]</scope>
    <source>
        <strain evidence="2">51987-8</strain>
    </source>
</reference>
<keyword evidence="3" id="KW-1185">Reference proteome</keyword>
<dbReference type="Pfam" id="PF20236">
    <property type="entry name" value="DUF6593"/>
    <property type="match status" value="1"/>
</dbReference>
<comment type="caution">
    <text evidence="2">The sequence shown here is derived from an EMBL/GenBank/DDBJ whole genome shotgun (WGS) entry which is preliminary data.</text>
</comment>
<evidence type="ECO:0000313" key="2">
    <source>
        <dbReference type="EMBL" id="RDB19293.1"/>
    </source>
</evidence>
<dbReference type="Proteomes" id="UP000076154">
    <property type="component" value="Unassembled WGS sequence"/>
</dbReference>
<dbReference type="EMBL" id="LUEZ02000080">
    <property type="protein sequence ID" value="RDB19293.1"/>
    <property type="molecule type" value="Genomic_DNA"/>
</dbReference>
<gene>
    <name evidence="2" type="ORF">Hypma_013593</name>
</gene>